<evidence type="ECO:0000259" key="3">
    <source>
        <dbReference type="PROSITE" id="PS50212"/>
    </source>
</evidence>
<sequence>MSSPDTSGLISSPNMSTDNVENNNNNNNSQNEDSFVNQSGYQILPSKSTLLQNFRNNEVLFDNTLLYPSPKPSMIANFVNDPVTGEKNVMVNGTIEALITQLTSPEIIDYQFLLDFFLTFRSFVDPLPLMELLLCRLAWCLKNSNIDSISENTTANELDDPNDIAKLEQEIQYKRDIGKLALIRTFVCIRHWLLNHFQDDFVSSPQLRKLFTEVINELPNIDDYIVSNESLESSFSKKTSEYNNTTNNNNNNNHNNNLPLQAKIIINLKKVYLKLCQIYWNTISFDKMISSSNQLFFEISPYSSMNTARLSILGLKQLIDPHTRRSGILSLLDQRSSSGTNQLLKEYADIMKDSSNPGLNNINNTVENNNYTNNDTSFRSISSNLKKSPSLQMLNNTFNNSNILTSNNNSAGLSKFSRETFILHPKASLVSISNTKTSLNNKNNQSHNNYNSLTESPNRILSTVYSMNLPKSSTIENLYSNVLQDFKSTPLQGVKLLSIPEFESDFSTLGFSINGKVQMYKESKVKDITPNTPLKTMKLNLESCDNLRLNTPFASSDDLNNKRPLKNITNININGNIGGTAKNSSNSSNNKKPVNNTQNKNASNTNTNVKSNTQIDSHAHSNDKGLFKELKSLFHNKNKNKKSTNVNNTNNNTTAASKTSNKPASDKSLPSKEKNDINNDKKTDNNDNVFQKPRAIKDTSDNNIFLDKASDTSNISNSNSKSRQISKNLEIIINSNNENQNKSDLLASRSICEYNLLSNKLDVKRRLSNQLLSSSHSQSVLSTMINLNDYNEDDITHAIAIQQSPTRSKPKLINLDSNSKFTNSKEDHKDIDVGKYDSIQSFKLLAGNEDKINAFDNILSDESFNGLLNLNDEEEQEGNKENRSKSADTQNHTNNNIDGKFNLSQLSGPSFGSPSITMNWSRSLDLSENANRIIDLNGNLDNSEISSSHREKEILSDSSSQDHQDVCDDAALATPSNHSSVNFNQIKNRIASNITTNTNTNTEELKNKRSNIVSLENRVSQLQHPTQTLTGSREDGLDFVPTSPSVSKKSLSLNFPKNLQMNKTYTGLFIIRN</sequence>
<dbReference type="InterPro" id="IPR023578">
    <property type="entry name" value="Ras_GEF_dom_sf"/>
</dbReference>
<evidence type="ECO:0000256" key="1">
    <source>
        <dbReference type="PROSITE-ProRule" id="PRU00135"/>
    </source>
</evidence>
<feature type="compositionally biased region" description="Basic and acidic residues" evidence="2">
    <location>
        <begin position="877"/>
        <end position="886"/>
    </location>
</feature>
<dbReference type="SMART" id="SM00229">
    <property type="entry name" value="RasGEFN"/>
    <property type="match status" value="1"/>
</dbReference>
<dbReference type="Gene3D" id="1.20.870.10">
    <property type="entry name" value="Son of sevenless (SoS) protein Chain: S domain 1"/>
    <property type="match status" value="1"/>
</dbReference>
<reference evidence="4" key="1">
    <citation type="submission" date="2023-04" db="EMBL/GenBank/DDBJ databases">
        <title>Candida boidinii NBRC 10035.</title>
        <authorList>
            <person name="Ichikawa N."/>
            <person name="Sato H."/>
            <person name="Tonouchi N."/>
        </authorList>
    </citation>
    <scope>NUCLEOTIDE SEQUENCE</scope>
    <source>
        <strain evidence="4">NBRC 10035</strain>
    </source>
</reference>
<dbReference type="CDD" id="cd06224">
    <property type="entry name" value="REM"/>
    <property type="match status" value="1"/>
</dbReference>
<keyword evidence="1" id="KW-0344">Guanine-nucleotide releasing factor</keyword>
<evidence type="ECO:0000256" key="2">
    <source>
        <dbReference type="SAM" id="MobiDB-lite"/>
    </source>
</evidence>
<dbReference type="SUPFAM" id="SSF48366">
    <property type="entry name" value="Ras GEF"/>
    <property type="match status" value="1"/>
</dbReference>
<feature type="domain" description="N-terminal Ras-GEF" evidence="3">
    <location>
        <begin position="86"/>
        <end position="239"/>
    </location>
</feature>
<feature type="compositionally biased region" description="Polar residues" evidence="2">
    <location>
        <begin position="1"/>
        <end position="17"/>
    </location>
</feature>
<proteinExistence type="predicted"/>
<keyword evidence="5" id="KW-1185">Reference proteome</keyword>
<dbReference type="PROSITE" id="PS50212">
    <property type="entry name" value="RASGEF_NTER"/>
    <property type="match status" value="1"/>
</dbReference>
<feature type="compositionally biased region" description="Polar residues" evidence="2">
    <location>
        <begin position="887"/>
        <end position="902"/>
    </location>
</feature>
<feature type="region of interest" description="Disordered" evidence="2">
    <location>
        <begin position="873"/>
        <end position="902"/>
    </location>
</feature>
<feature type="region of interest" description="Disordered" evidence="2">
    <location>
        <begin position="940"/>
        <end position="962"/>
    </location>
</feature>
<evidence type="ECO:0000313" key="5">
    <source>
        <dbReference type="Proteomes" id="UP001165120"/>
    </source>
</evidence>
<dbReference type="AlphaFoldDB" id="A0A9W6T1W3"/>
<dbReference type="Proteomes" id="UP001165120">
    <property type="component" value="Unassembled WGS sequence"/>
</dbReference>
<gene>
    <name evidence="4" type="ORF">Cboi02_000330300</name>
</gene>
<dbReference type="Pfam" id="PF00618">
    <property type="entry name" value="RasGEF_N"/>
    <property type="match status" value="1"/>
</dbReference>
<dbReference type="EMBL" id="BSXN01001118">
    <property type="protein sequence ID" value="GME71674.1"/>
    <property type="molecule type" value="Genomic_DNA"/>
</dbReference>
<feature type="compositionally biased region" description="Low complexity" evidence="2">
    <location>
        <begin position="18"/>
        <end position="34"/>
    </location>
</feature>
<feature type="region of interest" description="Disordered" evidence="2">
    <location>
        <begin position="636"/>
        <end position="723"/>
    </location>
</feature>
<feature type="compositionally biased region" description="Polar residues" evidence="2">
    <location>
        <begin position="711"/>
        <end position="723"/>
    </location>
</feature>
<accession>A0A9W6T1W3</accession>
<evidence type="ECO:0000313" key="4">
    <source>
        <dbReference type="EMBL" id="GME71674.1"/>
    </source>
</evidence>
<feature type="compositionally biased region" description="Basic and acidic residues" evidence="2">
    <location>
        <begin position="947"/>
        <end position="962"/>
    </location>
</feature>
<name>A0A9W6T1W3_CANBO</name>
<feature type="compositionally biased region" description="Low complexity" evidence="2">
    <location>
        <begin position="643"/>
        <end position="662"/>
    </location>
</feature>
<feature type="region of interest" description="Disordered" evidence="2">
    <location>
        <begin position="553"/>
        <end position="620"/>
    </location>
</feature>
<feature type="compositionally biased region" description="Low complexity" evidence="2">
    <location>
        <begin position="567"/>
        <end position="614"/>
    </location>
</feature>
<comment type="caution">
    <text evidence="4">The sequence shown here is derived from an EMBL/GenBank/DDBJ whole genome shotgun (WGS) entry which is preliminary data.</text>
</comment>
<organism evidence="4 5">
    <name type="scientific">Candida boidinii</name>
    <name type="common">Yeast</name>
    <dbReference type="NCBI Taxonomy" id="5477"/>
    <lineage>
        <taxon>Eukaryota</taxon>
        <taxon>Fungi</taxon>
        <taxon>Dikarya</taxon>
        <taxon>Ascomycota</taxon>
        <taxon>Saccharomycotina</taxon>
        <taxon>Pichiomycetes</taxon>
        <taxon>Pichiales</taxon>
        <taxon>Pichiaceae</taxon>
        <taxon>Ogataea</taxon>
        <taxon>Ogataea/Candida clade</taxon>
    </lineage>
</organism>
<feature type="compositionally biased region" description="Basic and acidic residues" evidence="2">
    <location>
        <begin position="669"/>
        <end position="685"/>
    </location>
</feature>
<dbReference type="InterPro" id="IPR000651">
    <property type="entry name" value="Ras-like_Gua-exchang_fac_N"/>
</dbReference>
<protein>
    <submittedName>
        <fullName evidence="4">Unnamed protein product</fullName>
    </submittedName>
</protein>
<dbReference type="GO" id="GO:0005085">
    <property type="term" value="F:guanyl-nucleotide exchange factor activity"/>
    <property type="evidence" value="ECO:0007669"/>
    <property type="project" value="UniProtKB-KW"/>
</dbReference>
<feature type="region of interest" description="Disordered" evidence="2">
    <location>
        <begin position="1"/>
        <end position="34"/>
    </location>
</feature>